<dbReference type="OMA" id="HNEEDIC"/>
<evidence type="ECO:0000256" key="3">
    <source>
        <dbReference type="SAM" id="MobiDB-lite"/>
    </source>
</evidence>
<dbReference type="GO" id="GO:0005634">
    <property type="term" value="C:nucleus"/>
    <property type="evidence" value="ECO:0007669"/>
    <property type="project" value="TreeGrafter"/>
</dbReference>
<accession>A0A0L9TUF4</accession>
<dbReference type="InterPro" id="IPR040389">
    <property type="entry name" value="SMR"/>
</dbReference>
<reference evidence="5" key="1">
    <citation type="journal article" date="2015" name="Proc. Natl. Acad. Sci. U.S.A.">
        <title>Genome sequencing of adzuki bean (Vigna angularis) provides insight into high starch and low fat accumulation and domestication.</title>
        <authorList>
            <person name="Yang K."/>
            <person name="Tian Z."/>
            <person name="Chen C."/>
            <person name="Luo L."/>
            <person name="Zhao B."/>
            <person name="Wang Z."/>
            <person name="Yu L."/>
            <person name="Li Y."/>
            <person name="Sun Y."/>
            <person name="Li W."/>
            <person name="Chen Y."/>
            <person name="Li Y."/>
            <person name="Zhang Y."/>
            <person name="Ai D."/>
            <person name="Zhao J."/>
            <person name="Shang C."/>
            <person name="Ma Y."/>
            <person name="Wu B."/>
            <person name="Wang M."/>
            <person name="Gao L."/>
            <person name="Sun D."/>
            <person name="Zhang P."/>
            <person name="Guo F."/>
            <person name="Wang W."/>
            <person name="Li Y."/>
            <person name="Wang J."/>
            <person name="Varshney R.K."/>
            <person name="Wang J."/>
            <person name="Ling H.Q."/>
            <person name="Wan P."/>
        </authorList>
    </citation>
    <scope>NUCLEOTIDE SEQUENCE</scope>
    <source>
        <strain evidence="5">cv. Jingnong 6</strain>
    </source>
</reference>
<evidence type="ECO:0000313" key="4">
    <source>
        <dbReference type="EMBL" id="KOM34223.1"/>
    </source>
</evidence>
<dbReference type="PANTHER" id="PTHR33142:SF8">
    <property type="entry name" value="CYCLIN-DEPENDENT PROTEIN KINASE INHIBITOR SMR9"/>
    <property type="match status" value="1"/>
</dbReference>
<name>A0A0L9TUF4_PHAAN</name>
<protein>
    <recommendedName>
        <fullName evidence="6">Cyclin-dependent protein kinase inhibitor SMR13</fullName>
    </recommendedName>
</protein>
<evidence type="ECO:0008006" key="6">
    <source>
        <dbReference type="Google" id="ProtNLM"/>
    </source>
</evidence>
<dbReference type="AlphaFoldDB" id="A0A0L9TUF4"/>
<organism evidence="4 5">
    <name type="scientific">Phaseolus angularis</name>
    <name type="common">Azuki bean</name>
    <name type="synonym">Vigna angularis</name>
    <dbReference type="NCBI Taxonomy" id="3914"/>
    <lineage>
        <taxon>Eukaryota</taxon>
        <taxon>Viridiplantae</taxon>
        <taxon>Streptophyta</taxon>
        <taxon>Embryophyta</taxon>
        <taxon>Tracheophyta</taxon>
        <taxon>Spermatophyta</taxon>
        <taxon>Magnoliopsida</taxon>
        <taxon>eudicotyledons</taxon>
        <taxon>Gunneridae</taxon>
        <taxon>Pentapetalae</taxon>
        <taxon>rosids</taxon>
        <taxon>fabids</taxon>
        <taxon>Fabales</taxon>
        <taxon>Fabaceae</taxon>
        <taxon>Papilionoideae</taxon>
        <taxon>50 kb inversion clade</taxon>
        <taxon>NPAAA clade</taxon>
        <taxon>indigoferoid/millettioid clade</taxon>
        <taxon>Phaseoleae</taxon>
        <taxon>Vigna</taxon>
    </lineage>
</organism>
<proteinExistence type="predicted"/>
<evidence type="ECO:0000313" key="5">
    <source>
        <dbReference type="Proteomes" id="UP000053144"/>
    </source>
</evidence>
<dbReference type="EMBL" id="CM003372">
    <property type="protein sequence ID" value="KOM34223.1"/>
    <property type="molecule type" value="Genomic_DNA"/>
</dbReference>
<sequence length="125" mass="13603">MAPGSSRTVMKCKKVEERMQKKKSMARSSATLSTTTSSYSSSSSGTKEVKGEDDHNEEDICSTPKGKRFRIPEVSTCPPAPKKRRVSTCSSKKSPIAFFSSPDMENFFFSAIKTVTASTFTPSGV</sequence>
<keyword evidence="1" id="KW-0649">Protein kinase inhibitor</keyword>
<gene>
    <name evidence="4" type="ORF">LR48_Vigan02g037300</name>
</gene>
<dbReference type="PANTHER" id="PTHR33142">
    <property type="entry name" value="CYCLIN-DEPENDENT PROTEIN KINASE INHIBITOR SMR13"/>
    <property type="match status" value="1"/>
</dbReference>
<dbReference type="GO" id="GO:0004860">
    <property type="term" value="F:protein kinase inhibitor activity"/>
    <property type="evidence" value="ECO:0007669"/>
    <property type="project" value="UniProtKB-KW"/>
</dbReference>
<feature type="region of interest" description="Disordered" evidence="3">
    <location>
        <begin position="1"/>
        <end position="65"/>
    </location>
</feature>
<dbReference type="KEGG" id="var:108324439"/>
<feature type="compositionally biased region" description="Low complexity" evidence="3">
    <location>
        <begin position="28"/>
        <end position="46"/>
    </location>
</feature>
<dbReference type="GO" id="GO:0032875">
    <property type="term" value="P:regulation of DNA endoreduplication"/>
    <property type="evidence" value="ECO:0007669"/>
    <property type="project" value="InterPro"/>
</dbReference>
<keyword evidence="2" id="KW-0131">Cell cycle</keyword>
<evidence type="ECO:0000256" key="2">
    <source>
        <dbReference type="ARBA" id="ARBA00023306"/>
    </source>
</evidence>
<dbReference type="OrthoDB" id="1840446at2759"/>
<dbReference type="Proteomes" id="UP000053144">
    <property type="component" value="Chromosome 2"/>
</dbReference>
<dbReference type="Gramene" id="KOM34223">
    <property type="protein sequence ID" value="KOM34223"/>
    <property type="gene ID" value="LR48_Vigan02g037300"/>
</dbReference>
<evidence type="ECO:0000256" key="1">
    <source>
        <dbReference type="ARBA" id="ARBA00023013"/>
    </source>
</evidence>